<dbReference type="PROSITE" id="PS50022">
    <property type="entry name" value="FA58C_3"/>
    <property type="match status" value="1"/>
</dbReference>
<protein>
    <recommendedName>
        <fullName evidence="2">F5/8 type C domain-containing protein</fullName>
    </recommendedName>
</protein>
<name>A0A8C1LLJ1_CYPCA</name>
<keyword evidence="4" id="KW-1185">Reference proteome</keyword>
<dbReference type="InterPro" id="IPR000421">
    <property type="entry name" value="FA58C"/>
</dbReference>
<dbReference type="GO" id="GO:0042060">
    <property type="term" value="P:wound healing"/>
    <property type="evidence" value="ECO:0007669"/>
    <property type="project" value="TreeGrafter"/>
</dbReference>
<dbReference type="SMART" id="SM00231">
    <property type="entry name" value="FA58C"/>
    <property type="match status" value="1"/>
</dbReference>
<dbReference type="CDD" id="cd00057">
    <property type="entry name" value="FA58C"/>
    <property type="match status" value="1"/>
</dbReference>
<reference evidence="3" key="2">
    <citation type="submission" date="2025-09" db="UniProtKB">
        <authorList>
            <consortium name="Ensembl"/>
        </authorList>
    </citation>
    <scope>IDENTIFICATION</scope>
</reference>
<dbReference type="Pfam" id="PF00754">
    <property type="entry name" value="F5_F8_type_C"/>
    <property type="match status" value="1"/>
</dbReference>
<dbReference type="PANTHER" id="PTHR46806">
    <property type="entry name" value="F5/8 TYPE C DOMAIN-CONTAINING PROTEIN"/>
    <property type="match status" value="1"/>
</dbReference>
<dbReference type="InterPro" id="IPR050633">
    <property type="entry name" value="Neuropilin_MCO_CoagFactor"/>
</dbReference>
<feature type="domain" description="F5/8 type C" evidence="2">
    <location>
        <begin position="21"/>
        <end position="157"/>
    </location>
</feature>
<evidence type="ECO:0000256" key="1">
    <source>
        <dbReference type="ARBA" id="ARBA00023157"/>
    </source>
</evidence>
<dbReference type="Proteomes" id="UP000694427">
    <property type="component" value="Unplaced"/>
</dbReference>
<evidence type="ECO:0000313" key="3">
    <source>
        <dbReference type="Ensembl" id="ENSCCRP00010063732.1"/>
    </source>
</evidence>
<dbReference type="SUPFAM" id="SSF49785">
    <property type="entry name" value="Galactose-binding domain-like"/>
    <property type="match status" value="1"/>
</dbReference>
<dbReference type="PANTHER" id="PTHR46806:SF3">
    <property type="entry name" value="DISCOIDIN, CUB AND LCCL DOMAIN-CONTAINING PROTEIN 2"/>
    <property type="match status" value="1"/>
</dbReference>
<dbReference type="GO" id="GO:0038023">
    <property type="term" value="F:signaling receptor activity"/>
    <property type="evidence" value="ECO:0007669"/>
    <property type="project" value="TreeGrafter"/>
</dbReference>
<dbReference type="InterPro" id="IPR008979">
    <property type="entry name" value="Galactose-bd-like_sf"/>
</dbReference>
<sequence length="171" mass="19136">GCGVSYRMLCSKLSFSLSQGCYGTLGLESGVISDSQITASSEWEWGGHGKEPSVWSPTGARLKTPGRPWAAANSDIKEWIQVDLKKEKKISGRFYISAYEVLYSHDGQQWKPYQDVGSDKNKEVRNNFIPPIEARFIRICPLQWHQRIALKMELLGCQPHAGEKSDSDLAS</sequence>
<dbReference type="Ensembl" id="ENSCCRT00010069991.1">
    <property type="protein sequence ID" value="ENSCCRP00010063732.1"/>
    <property type="gene ID" value="ENSCCRG00010027192.1"/>
</dbReference>
<reference evidence="3" key="1">
    <citation type="submission" date="2025-08" db="UniProtKB">
        <authorList>
            <consortium name="Ensembl"/>
        </authorList>
    </citation>
    <scope>IDENTIFICATION</scope>
</reference>
<evidence type="ECO:0000259" key="2">
    <source>
        <dbReference type="PROSITE" id="PS50022"/>
    </source>
</evidence>
<organism evidence="3 4">
    <name type="scientific">Cyprinus carpio</name>
    <name type="common">Common carp</name>
    <dbReference type="NCBI Taxonomy" id="7962"/>
    <lineage>
        <taxon>Eukaryota</taxon>
        <taxon>Metazoa</taxon>
        <taxon>Chordata</taxon>
        <taxon>Craniata</taxon>
        <taxon>Vertebrata</taxon>
        <taxon>Euteleostomi</taxon>
        <taxon>Actinopterygii</taxon>
        <taxon>Neopterygii</taxon>
        <taxon>Teleostei</taxon>
        <taxon>Ostariophysi</taxon>
        <taxon>Cypriniformes</taxon>
        <taxon>Cyprinidae</taxon>
        <taxon>Cyprininae</taxon>
        <taxon>Cyprinus</taxon>
    </lineage>
</organism>
<dbReference type="AlphaFoldDB" id="A0A8C1LLJ1"/>
<proteinExistence type="predicted"/>
<evidence type="ECO:0000313" key="4">
    <source>
        <dbReference type="Proteomes" id="UP000694427"/>
    </source>
</evidence>
<keyword evidence="1" id="KW-1015">Disulfide bond</keyword>
<dbReference type="GO" id="GO:0005886">
    <property type="term" value="C:plasma membrane"/>
    <property type="evidence" value="ECO:0007669"/>
    <property type="project" value="TreeGrafter"/>
</dbReference>
<accession>A0A8C1LLJ1</accession>
<dbReference type="Gene3D" id="2.60.120.260">
    <property type="entry name" value="Galactose-binding domain-like"/>
    <property type="match status" value="1"/>
</dbReference>